<keyword evidence="8" id="KW-1015">Disulfide bond</keyword>
<dbReference type="GO" id="GO:0050776">
    <property type="term" value="P:regulation of immune response"/>
    <property type="evidence" value="ECO:0007669"/>
    <property type="project" value="InterPro"/>
</dbReference>
<evidence type="ECO:0000256" key="2">
    <source>
        <dbReference type="ARBA" id="ARBA00022692"/>
    </source>
</evidence>
<keyword evidence="3" id="KW-0732">Signal</keyword>
<dbReference type="InterPro" id="IPR042414">
    <property type="entry name" value="CD8B"/>
</dbReference>
<proteinExistence type="predicted"/>
<evidence type="ECO:0000313" key="14">
    <source>
        <dbReference type="Proteomes" id="UP000694523"/>
    </source>
</evidence>
<keyword evidence="2 11" id="KW-0812">Transmembrane</keyword>
<evidence type="ECO:0000256" key="3">
    <source>
        <dbReference type="ARBA" id="ARBA00022729"/>
    </source>
</evidence>
<keyword evidence="4" id="KW-0391">Immunity</keyword>
<evidence type="ECO:0000256" key="9">
    <source>
        <dbReference type="ARBA" id="ARBA00023180"/>
    </source>
</evidence>
<keyword evidence="5 11" id="KW-1133">Transmembrane helix</keyword>
<comment type="subcellular location">
    <subcellularLocation>
        <location evidence="1">Membrane</location>
        <topology evidence="1">Single-pass type I membrane protein</topology>
    </subcellularLocation>
</comment>
<name>A0A8C6U994_9GOBI</name>
<accession>A0A8C6U994</accession>
<evidence type="ECO:0000256" key="7">
    <source>
        <dbReference type="ARBA" id="ARBA00023136"/>
    </source>
</evidence>
<evidence type="ECO:0000259" key="12">
    <source>
        <dbReference type="PROSITE" id="PS50835"/>
    </source>
</evidence>
<dbReference type="Ensembl" id="ENSNMLT00000037581.1">
    <property type="protein sequence ID" value="ENSNMLP00000033732.1"/>
    <property type="gene ID" value="ENSNMLG00000021082.1"/>
</dbReference>
<sequence length="210" mass="23740">MSCPCVSLSVLGEEPVVDAQRPQYPALGQNTTLDCDCGGMQCEQVAWFRIFLYSVQMLGLSNQADRVTYGPQLELKVRVSKRSGAGYSLRIFSTTTADRGMYACIIKVRGNDKNSYELVRGGTLLLPGGQYYNKYYYTTWLVLTFLFSTRCPADGCGSLVLWPLVGMASALCVTLVCTLLYYSRDRKNKHGRRWKMLFLFFILTKIQRSH</sequence>
<reference evidence="13" key="1">
    <citation type="submission" date="2025-08" db="UniProtKB">
        <authorList>
            <consortium name="Ensembl"/>
        </authorList>
    </citation>
    <scope>IDENTIFICATION</scope>
</reference>
<dbReference type="PANTHER" id="PTHR11292:SF7">
    <property type="entry name" value="T-CELL SURFACE GLYCOPROTEIN CD8 BETA CHAIN-RELATED"/>
    <property type="match status" value="1"/>
</dbReference>
<dbReference type="PANTHER" id="PTHR11292">
    <property type="entry name" value="T-CELL SURFACE GLYCOPROTEIN CD8 BETA CHAIN"/>
    <property type="match status" value="1"/>
</dbReference>
<feature type="transmembrane region" description="Helical" evidence="11">
    <location>
        <begin position="159"/>
        <end position="182"/>
    </location>
</feature>
<keyword evidence="9" id="KW-0325">Glycoprotein</keyword>
<dbReference type="InterPro" id="IPR007110">
    <property type="entry name" value="Ig-like_dom"/>
</dbReference>
<protein>
    <recommendedName>
        <fullName evidence="12">Ig-like domain-containing protein</fullName>
    </recommendedName>
</protein>
<evidence type="ECO:0000256" key="10">
    <source>
        <dbReference type="ARBA" id="ARBA00023319"/>
    </source>
</evidence>
<keyword evidence="10" id="KW-0393">Immunoglobulin domain</keyword>
<organism evidence="13 14">
    <name type="scientific">Neogobius melanostomus</name>
    <name type="common">round goby</name>
    <dbReference type="NCBI Taxonomy" id="47308"/>
    <lineage>
        <taxon>Eukaryota</taxon>
        <taxon>Metazoa</taxon>
        <taxon>Chordata</taxon>
        <taxon>Craniata</taxon>
        <taxon>Vertebrata</taxon>
        <taxon>Euteleostomi</taxon>
        <taxon>Actinopterygii</taxon>
        <taxon>Neopterygii</taxon>
        <taxon>Teleostei</taxon>
        <taxon>Neoteleostei</taxon>
        <taxon>Acanthomorphata</taxon>
        <taxon>Gobiaria</taxon>
        <taxon>Gobiiformes</taxon>
        <taxon>Gobioidei</taxon>
        <taxon>Gobiidae</taxon>
        <taxon>Benthophilinae</taxon>
        <taxon>Neogobiini</taxon>
        <taxon>Neogobius</taxon>
    </lineage>
</organism>
<dbReference type="PROSITE" id="PS50835">
    <property type="entry name" value="IG_LIKE"/>
    <property type="match status" value="1"/>
</dbReference>
<dbReference type="Gene3D" id="2.60.40.10">
    <property type="entry name" value="Immunoglobulins"/>
    <property type="match status" value="1"/>
</dbReference>
<dbReference type="SUPFAM" id="SSF48726">
    <property type="entry name" value="Immunoglobulin"/>
    <property type="match status" value="1"/>
</dbReference>
<reference evidence="13" key="2">
    <citation type="submission" date="2025-09" db="UniProtKB">
        <authorList>
            <consortium name="Ensembl"/>
        </authorList>
    </citation>
    <scope>IDENTIFICATION</scope>
</reference>
<dbReference type="InterPro" id="IPR036179">
    <property type="entry name" value="Ig-like_dom_sf"/>
</dbReference>
<dbReference type="GO" id="GO:0042288">
    <property type="term" value="F:MHC class I protein binding"/>
    <property type="evidence" value="ECO:0007669"/>
    <property type="project" value="InterPro"/>
</dbReference>
<dbReference type="AlphaFoldDB" id="A0A8C6U994"/>
<evidence type="ECO:0000256" key="1">
    <source>
        <dbReference type="ARBA" id="ARBA00004479"/>
    </source>
</evidence>
<evidence type="ECO:0000256" key="5">
    <source>
        <dbReference type="ARBA" id="ARBA00022989"/>
    </source>
</evidence>
<keyword evidence="14" id="KW-1185">Reference proteome</keyword>
<keyword evidence="6" id="KW-1064">Adaptive immunity</keyword>
<dbReference type="GO" id="GO:0015026">
    <property type="term" value="F:coreceptor activity"/>
    <property type="evidence" value="ECO:0007669"/>
    <property type="project" value="InterPro"/>
</dbReference>
<evidence type="ECO:0000256" key="11">
    <source>
        <dbReference type="SAM" id="Phobius"/>
    </source>
</evidence>
<evidence type="ECO:0000256" key="4">
    <source>
        <dbReference type="ARBA" id="ARBA00022859"/>
    </source>
</evidence>
<evidence type="ECO:0000313" key="13">
    <source>
        <dbReference type="Ensembl" id="ENSNMLP00000033732.1"/>
    </source>
</evidence>
<dbReference type="GO" id="GO:0002250">
    <property type="term" value="P:adaptive immune response"/>
    <property type="evidence" value="ECO:0007669"/>
    <property type="project" value="UniProtKB-KW"/>
</dbReference>
<keyword evidence="7 11" id="KW-0472">Membrane</keyword>
<dbReference type="GO" id="GO:0016020">
    <property type="term" value="C:membrane"/>
    <property type="evidence" value="ECO:0007669"/>
    <property type="project" value="UniProtKB-SubCell"/>
</dbReference>
<evidence type="ECO:0000256" key="8">
    <source>
        <dbReference type="ARBA" id="ARBA00023157"/>
    </source>
</evidence>
<dbReference type="GO" id="GO:0009986">
    <property type="term" value="C:cell surface"/>
    <property type="evidence" value="ECO:0007669"/>
    <property type="project" value="TreeGrafter"/>
</dbReference>
<feature type="domain" description="Ig-like" evidence="12">
    <location>
        <begin position="4"/>
        <end position="119"/>
    </location>
</feature>
<evidence type="ECO:0000256" key="6">
    <source>
        <dbReference type="ARBA" id="ARBA00023130"/>
    </source>
</evidence>
<dbReference type="Proteomes" id="UP000694523">
    <property type="component" value="Unplaced"/>
</dbReference>
<dbReference type="InterPro" id="IPR013783">
    <property type="entry name" value="Ig-like_fold"/>
</dbReference>